<dbReference type="OrthoDB" id="10261072at2759"/>
<dbReference type="GO" id="GO:0000287">
    <property type="term" value="F:magnesium ion binding"/>
    <property type="evidence" value="ECO:0007669"/>
    <property type="project" value="UniProtKB-UniRule"/>
</dbReference>
<feature type="compositionally biased region" description="Basic and acidic residues" evidence="7">
    <location>
        <begin position="156"/>
        <end position="166"/>
    </location>
</feature>
<feature type="compositionally biased region" description="Polar residues" evidence="7">
    <location>
        <begin position="140"/>
        <end position="154"/>
    </location>
</feature>
<evidence type="ECO:0000256" key="3">
    <source>
        <dbReference type="ARBA" id="ARBA00011233"/>
    </source>
</evidence>
<proteinExistence type="inferred from homology"/>
<evidence type="ECO:0000313" key="11">
    <source>
        <dbReference type="Proteomes" id="UP000271241"/>
    </source>
</evidence>
<dbReference type="AlphaFoldDB" id="A0A4P9XIN3"/>
<dbReference type="CDD" id="cd07557">
    <property type="entry name" value="trimeric_dUTPase"/>
    <property type="match status" value="1"/>
</dbReference>
<dbReference type="Pfam" id="PF00692">
    <property type="entry name" value="dUTPase"/>
    <property type="match status" value="1"/>
</dbReference>
<dbReference type="PANTHER" id="PTHR11241">
    <property type="entry name" value="DEOXYURIDINE 5'-TRIPHOSPHATE NUCLEOTIDOHYDROLASE"/>
    <property type="match status" value="1"/>
</dbReference>
<protein>
    <recommendedName>
        <fullName evidence="6">Deoxyuridine 5'-triphosphate nucleotidohydrolase</fullName>
        <shortName evidence="6">dUTPase</shortName>
        <ecNumber evidence="6">3.6.1.23</ecNumber>
    </recommendedName>
    <alternativeName>
        <fullName evidence="6">dUTP pyrophosphatase</fullName>
    </alternativeName>
</protein>
<feature type="domain" description="dUTPase-like" evidence="8">
    <location>
        <begin position="18"/>
        <end position="146"/>
    </location>
</feature>
<evidence type="ECO:0000256" key="5">
    <source>
        <dbReference type="ARBA" id="ARBA00023080"/>
    </source>
</evidence>
<keyword evidence="4 6" id="KW-0378">Hydrolase</keyword>
<dbReference type="PANTHER" id="PTHR11241:SF0">
    <property type="entry name" value="DEOXYURIDINE 5'-TRIPHOSPHATE NUCLEOTIDOHYDROLASE"/>
    <property type="match status" value="1"/>
</dbReference>
<dbReference type="UniPathway" id="UPA00610">
    <property type="reaction ID" value="UER00666"/>
</dbReference>
<accession>A0A4P9XIN3</accession>
<dbReference type="Proteomes" id="UP000271241">
    <property type="component" value="Unassembled WGS sequence"/>
</dbReference>
<evidence type="ECO:0000256" key="6">
    <source>
        <dbReference type="RuleBase" id="RU367024"/>
    </source>
</evidence>
<reference evidence="10" key="2">
    <citation type="submission" date="2018-07" db="EMBL/GenBank/DDBJ databases">
        <title>Leveraging single-cell genomics to expand the Fungal Tree of Life.</title>
        <authorList>
            <consortium name="DOE Joint Genome Institute"/>
            <person name="Ahrendt S.R."/>
            <person name="Quandt C.A."/>
            <person name="Ciobanu D."/>
            <person name="Clum A."/>
            <person name="Salamov A."/>
            <person name="Andreopoulos B."/>
            <person name="Cheng J.-F."/>
            <person name="Woyke T."/>
            <person name="Pelin A."/>
            <person name="Henrissat B."/>
            <person name="Reynolds N."/>
            <person name="Benny G.L."/>
            <person name="Smith M.E."/>
            <person name="James T.Y."/>
            <person name="Grigoriev I.V."/>
        </authorList>
    </citation>
    <scope>NUCLEOTIDE SEQUENCE</scope>
    <source>
        <strain evidence="10">RSA 1356</strain>
    </source>
</reference>
<gene>
    <name evidence="9" type="ORF">THASP1DRAFT_19640</name>
    <name evidence="10" type="ORF">THASP1DRAFT_19644</name>
</gene>
<organism evidence="10 11">
    <name type="scientific">Thamnocephalis sphaerospora</name>
    <dbReference type="NCBI Taxonomy" id="78915"/>
    <lineage>
        <taxon>Eukaryota</taxon>
        <taxon>Fungi</taxon>
        <taxon>Fungi incertae sedis</taxon>
        <taxon>Zoopagomycota</taxon>
        <taxon>Zoopagomycotina</taxon>
        <taxon>Zoopagomycetes</taxon>
        <taxon>Zoopagales</taxon>
        <taxon>Sigmoideomycetaceae</taxon>
        <taxon>Thamnocephalis</taxon>
    </lineage>
</organism>
<dbReference type="EC" id="3.6.1.23" evidence="6"/>
<dbReference type="InterPro" id="IPR029054">
    <property type="entry name" value="dUTPase-like"/>
</dbReference>
<evidence type="ECO:0000256" key="2">
    <source>
        <dbReference type="ARBA" id="ARBA00006581"/>
    </source>
</evidence>
<evidence type="ECO:0000256" key="1">
    <source>
        <dbReference type="ARBA" id="ARBA00005142"/>
    </source>
</evidence>
<keyword evidence="6" id="KW-0479">Metal-binding</keyword>
<evidence type="ECO:0000313" key="10">
    <source>
        <dbReference type="EMBL" id="RKP05572.1"/>
    </source>
</evidence>
<dbReference type="NCBIfam" id="TIGR00576">
    <property type="entry name" value="dut"/>
    <property type="match status" value="1"/>
</dbReference>
<keyword evidence="11" id="KW-1185">Reference proteome</keyword>
<name>A0A4P9XIN3_9FUNG</name>
<dbReference type="EMBL" id="KZ993089">
    <property type="protein sequence ID" value="RKP05571.1"/>
    <property type="molecule type" value="Genomic_DNA"/>
</dbReference>
<reference evidence="11" key="1">
    <citation type="journal article" date="2018" name="Nat. Microbiol.">
        <title>Leveraging single-cell genomics to expand the fungal tree of life.</title>
        <authorList>
            <person name="Ahrendt S.R."/>
            <person name="Quandt C.A."/>
            <person name="Ciobanu D."/>
            <person name="Clum A."/>
            <person name="Salamov A."/>
            <person name="Andreopoulos B."/>
            <person name="Cheng J.F."/>
            <person name="Woyke T."/>
            <person name="Pelin A."/>
            <person name="Henrissat B."/>
            <person name="Reynolds N.K."/>
            <person name="Benny G.L."/>
            <person name="Smith M.E."/>
            <person name="James T.Y."/>
            <person name="Grigoriev I.V."/>
        </authorList>
    </citation>
    <scope>NUCLEOTIDE SEQUENCE [LARGE SCALE GENOMIC DNA]</scope>
    <source>
        <strain evidence="11">RSA 1356</strain>
    </source>
</reference>
<dbReference type="InterPro" id="IPR008181">
    <property type="entry name" value="dUTPase"/>
</dbReference>
<evidence type="ECO:0000256" key="7">
    <source>
        <dbReference type="SAM" id="MobiDB-lite"/>
    </source>
</evidence>
<comment type="cofactor">
    <cofactor evidence="6">
        <name>Mg(2+)</name>
        <dbReference type="ChEBI" id="CHEBI:18420"/>
    </cofactor>
</comment>
<comment type="catalytic activity">
    <reaction evidence="6">
        <text>dUTP + H2O = dUMP + diphosphate + H(+)</text>
        <dbReference type="Rhea" id="RHEA:10248"/>
        <dbReference type="ChEBI" id="CHEBI:15377"/>
        <dbReference type="ChEBI" id="CHEBI:15378"/>
        <dbReference type="ChEBI" id="CHEBI:33019"/>
        <dbReference type="ChEBI" id="CHEBI:61555"/>
        <dbReference type="ChEBI" id="CHEBI:246422"/>
        <dbReference type="EC" id="3.6.1.23"/>
    </reaction>
</comment>
<comment type="similarity">
    <text evidence="2 6">Belongs to the dUTPase family.</text>
</comment>
<evidence type="ECO:0000313" key="9">
    <source>
        <dbReference type="EMBL" id="RKP05571.1"/>
    </source>
</evidence>
<dbReference type="Gene3D" id="2.70.40.10">
    <property type="match status" value="1"/>
</dbReference>
<feature type="region of interest" description="Disordered" evidence="7">
    <location>
        <begin position="140"/>
        <end position="166"/>
    </location>
</feature>
<comment type="subunit">
    <text evidence="3 6">Homotrimer.</text>
</comment>
<dbReference type="InterPro" id="IPR036157">
    <property type="entry name" value="dUTPase-like_sf"/>
</dbReference>
<evidence type="ECO:0000256" key="4">
    <source>
        <dbReference type="ARBA" id="ARBA00022801"/>
    </source>
</evidence>
<dbReference type="EMBL" id="KZ993089">
    <property type="protein sequence ID" value="RKP05572.1"/>
    <property type="molecule type" value="Genomic_DNA"/>
</dbReference>
<dbReference type="GO" id="GO:0006226">
    <property type="term" value="P:dUMP biosynthetic process"/>
    <property type="evidence" value="ECO:0007669"/>
    <property type="project" value="UniProtKB-UniRule"/>
</dbReference>
<comment type="function">
    <text evidence="6">Involved in nucleotide metabolism via production of dUMP, the immediate precursor of thymidine nucleotides, and decreases the intracellular concentration of dUTP so that uracil cannot be incorporated into DNA.</text>
</comment>
<keyword evidence="5 6" id="KW-0546">Nucleotide metabolism</keyword>
<sequence>MKQNDTDPGLRIRLLTDQARLPQRATANAAGYDLYAARDVQIPTMEQRLIPTDIAIEMPPGVYGRIAPRSGLAARHALMVQAGVIDADYRGNIQVLLFNLGRQNVTLRAGERIAQLILECCKTPTVVVASQLSISDRNTNGWGSTGTATLQNKTHAAGEHPARQSA</sequence>
<dbReference type="NCBIfam" id="NF001862">
    <property type="entry name" value="PRK00601.1"/>
    <property type="match status" value="1"/>
</dbReference>
<dbReference type="SUPFAM" id="SSF51283">
    <property type="entry name" value="dUTPase-like"/>
    <property type="match status" value="1"/>
</dbReference>
<dbReference type="GO" id="GO:0004170">
    <property type="term" value="F:dUTP diphosphatase activity"/>
    <property type="evidence" value="ECO:0007669"/>
    <property type="project" value="UniProtKB-UniRule"/>
</dbReference>
<dbReference type="InterPro" id="IPR033704">
    <property type="entry name" value="dUTPase_trimeric"/>
</dbReference>
<dbReference type="GO" id="GO:0046081">
    <property type="term" value="P:dUTP catabolic process"/>
    <property type="evidence" value="ECO:0007669"/>
    <property type="project" value="UniProtKB-UniRule"/>
</dbReference>
<evidence type="ECO:0000259" key="8">
    <source>
        <dbReference type="Pfam" id="PF00692"/>
    </source>
</evidence>
<keyword evidence="6" id="KW-0460">Magnesium</keyword>
<dbReference type="STRING" id="78915.A0A4P9XIN3"/>
<comment type="pathway">
    <text evidence="1 6">Pyrimidine metabolism; dUMP biosynthesis; dUMP from dCTP (dUTP route): step 2/2.</text>
</comment>